<dbReference type="InterPro" id="IPR017871">
    <property type="entry name" value="ABC_transporter-like_CS"/>
</dbReference>
<evidence type="ECO:0000313" key="15">
    <source>
        <dbReference type="Proteomes" id="UP000325302"/>
    </source>
</evidence>
<comment type="subcellular location">
    <subcellularLocation>
        <location evidence="1">Cell membrane</location>
        <topology evidence="1">Multi-pass membrane protein</topology>
    </subcellularLocation>
</comment>
<keyword evidence="10 11" id="KW-0472">Membrane</keyword>
<evidence type="ECO:0000313" key="14">
    <source>
        <dbReference type="EMBL" id="KAA0874356.1"/>
    </source>
</evidence>
<dbReference type="Gene3D" id="1.20.1560.10">
    <property type="entry name" value="ABC transporter type 1, transmembrane domain"/>
    <property type="match status" value="1"/>
</dbReference>
<dbReference type="EMBL" id="SMRS01000006">
    <property type="protein sequence ID" value="KAA0874356.1"/>
    <property type="molecule type" value="Genomic_DNA"/>
</dbReference>
<accession>A0A5A9W0W0</accession>
<dbReference type="GO" id="GO:0034040">
    <property type="term" value="F:ATPase-coupled lipid transmembrane transporter activity"/>
    <property type="evidence" value="ECO:0007669"/>
    <property type="project" value="InterPro"/>
</dbReference>
<proteinExistence type="predicted"/>
<dbReference type="NCBIfam" id="TIGR02203">
    <property type="entry name" value="MsbA_lipidA"/>
    <property type="match status" value="1"/>
</dbReference>
<dbReference type="SUPFAM" id="SSF90123">
    <property type="entry name" value="ABC transporter transmembrane region"/>
    <property type="match status" value="1"/>
</dbReference>
<evidence type="ECO:0000256" key="8">
    <source>
        <dbReference type="ARBA" id="ARBA00022989"/>
    </source>
</evidence>
<dbReference type="GO" id="GO:0005524">
    <property type="term" value="F:ATP binding"/>
    <property type="evidence" value="ECO:0007669"/>
    <property type="project" value="UniProtKB-KW"/>
</dbReference>
<evidence type="ECO:0000259" key="12">
    <source>
        <dbReference type="PROSITE" id="PS50893"/>
    </source>
</evidence>
<dbReference type="FunFam" id="3.40.50.300:FF:000140">
    <property type="entry name" value="Lipid A export ATP-binding/permease protein MsbA"/>
    <property type="match status" value="1"/>
</dbReference>
<protein>
    <submittedName>
        <fullName evidence="14">Lipid A export permease/ATP-binding protein MsbA</fullName>
    </submittedName>
</protein>
<dbReference type="GO" id="GO:0016887">
    <property type="term" value="F:ATP hydrolysis activity"/>
    <property type="evidence" value="ECO:0007669"/>
    <property type="project" value="InterPro"/>
</dbReference>
<dbReference type="CDD" id="cd18552">
    <property type="entry name" value="ABC_6TM_MsbA_like"/>
    <property type="match status" value="1"/>
</dbReference>
<keyword evidence="7" id="KW-1278">Translocase</keyword>
<evidence type="ECO:0000256" key="6">
    <source>
        <dbReference type="ARBA" id="ARBA00022840"/>
    </source>
</evidence>
<dbReference type="RefSeq" id="WP_149391089.1">
    <property type="nucleotide sequence ID" value="NZ_SMRS01000006.1"/>
</dbReference>
<dbReference type="PROSITE" id="PS50893">
    <property type="entry name" value="ABC_TRANSPORTER_2"/>
    <property type="match status" value="1"/>
</dbReference>
<dbReference type="InterPro" id="IPR003593">
    <property type="entry name" value="AAA+_ATPase"/>
</dbReference>
<name>A0A5A9W0W0_9GAMM</name>
<keyword evidence="4 11" id="KW-0812">Transmembrane</keyword>
<evidence type="ECO:0000256" key="1">
    <source>
        <dbReference type="ARBA" id="ARBA00004651"/>
    </source>
</evidence>
<dbReference type="SUPFAM" id="SSF52540">
    <property type="entry name" value="P-loop containing nucleoside triphosphate hydrolases"/>
    <property type="match status" value="1"/>
</dbReference>
<dbReference type="Pfam" id="PF00664">
    <property type="entry name" value="ABC_membrane"/>
    <property type="match status" value="1"/>
</dbReference>
<evidence type="ECO:0000256" key="7">
    <source>
        <dbReference type="ARBA" id="ARBA00022967"/>
    </source>
</evidence>
<keyword evidence="3" id="KW-1003">Cell membrane</keyword>
<dbReference type="Pfam" id="PF00005">
    <property type="entry name" value="ABC_tran"/>
    <property type="match status" value="1"/>
</dbReference>
<dbReference type="GO" id="GO:0015421">
    <property type="term" value="F:ABC-type oligopeptide transporter activity"/>
    <property type="evidence" value="ECO:0007669"/>
    <property type="project" value="TreeGrafter"/>
</dbReference>
<feature type="transmembrane region" description="Helical" evidence="11">
    <location>
        <begin position="247"/>
        <end position="271"/>
    </location>
</feature>
<evidence type="ECO:0000256" key="9">
    <source>
        <dbReference type="ARBA" id="ARBA00023055"/>
    </source>
</evidence>
<dbReference type="InterPro" id="IPR011527">
    <property type="entry name" value="ABC1_TM_dom"/>
</dbReference>
<reference evidence="14 15" key="1">
    <citation type="submission" date="2019-03" db="EMBL/GenBank/DDBJ databases">
        <title>Nitrincola sp. nov. isolated from an Indian soda lake.</title>
        <authorList>
            <person name="Joshi A."/>
            <person name="Thite S.V."/>
            <person name="Joseph N."/>
            <person name="Dhotre D."/>
            <person name="Moorthy M."/>
            <person name="Shouche Y.S."/>
        </authorList>
    </citation>
    <scope>NUCLEOTIDE SEQUENCE [LARGE SCALE GENOMIC DNA]</scope>
    <source>
        <strain evidence="14 15">MEB193</strain>
    </source>
</reference>
<sequence>MQSKRTSDQPTGWSVYRRLLAYVCGYWPMFIVAFAGFALYAGTQTAAAKWLEHFIDAVESGNLDQRGWLALAIILIFFVRGLGTLLGNYGFSYVARAVVNRLRCQMFEHLLVLPCAFYQRHTSAELLSRLTYNVEQVTGAATDALKTAVREGLTVVGLFGYMLYLNWKLTLLFLLIAPLVGAVVGLTSKRLRRLSHGIQDSVGGISSAASEAIKGYQVVRIFGGAEAERERFHKVSERNRKQYMKMVVTQSISTPVVQMLVAAVVALLTYIAMSPSLLASMSTGEFIAFISAASLMAKPIRQLTEINSTVQKGIAAAESFFVLFDEQPEHNTGTRHLQQARGHLQLQQVSFTYPGSDTAALKSIDLEIRPGETLALVGRSGSGKSTLASLLPRFYEPTQGQILFDGHPLSDYTLSSLRSQIALVNQHVVLFEGSIAENIAYGALAGATPEQIQAAADAAMVSEFAQRLPEGLNTIIGENGLSLSGGQRQRIAIARALLKDAPLLILDEATSALDTESERFIQTALERVIANRSTLVIAHRLSTVERADRILVMEQGEVVEQGSHKELLEQNGSYAKLYRMQFNEEGA</sequence>
<keyword evidence="8 11" id="KW-1133">Transmembrane helix</keyword>
<dbReference type="PROSITE" id="PS50929">
    <property type="entry name" value="ABC_TM1F"/>
    <property type="match status" value="1"/>
</dbReference>
<evidence type="ECO:0000256" key="10">
    <source>
        <dbReference type="ARBA" id="ARBA00023136"/>
    </source>
</evidence>
<dbReference type="InterPro" id="IPR027417">
    <property type="entry name" value="P-loop_NTPase"/>
</dbReference>
<gene>
    <name evidence="14" type="primary">msbA</name>
    <name evidence="14" type="ORF">E1H14_08765</name>
</gene>
<keyword evidence="6 14" id="KW-0067">ATP-binding</keyword>
<dbReference type="PANTHER" id="PTHR43394">
    <property type="entry name" value="ATP-DEPENDENT PERMEASE MDL1, MITOCHONDRIAL"/>
    <property type="match status" value="1"/>
</dbReference>
<evidence type="ECO:0000256" key="2">
    <source>
        <dbReference type="ARBA" id="ARBA00022448"/>
    </source>
</evidence>
<dbReference type="InterPro" id="IPR011917">
    <property type="entry name" value="ABC_transpr_lipidA"/>
</dbReference>
<dbReference type="GO" id="GO:0005886">
    <property type="term" value="C:plasma membrane"/>
    <property type="evidence" value="ECO:0007669"/>
    <property type="project" value="UniProtKB-SubCell"/>
</dbReference>
<evidence type="ECO:0000256" key="3">
    <source>
        <dbReference type="ARBA" id="ARBA00022475"/>
    </source>
</evidence>
<evidence type="ECO:0000256" key="5">
    <source>
        <dbReference type="ARBA" id="ARBA00022741"/>
    </source>
</evidence>
<dbReference type="InterPro" id="IPR036640">
    <property type="entry name" value="ABC1_TM_sf"/>
</dbReference>
<feature type="transmembrane region" description="Helical" evidence="11">
    <location>
        <begin position="20"/>
        <end position="41"/>
    </location>
</feature>
<feature type="transmembrane region" description="Helical" evidence="11">
    <location>
        <begin position="167"/>
        <end position="186"/>
    </location>
</feature>
<feature type="domain" description="ABC transporter" evidence="12">
    <location>
        <begin position="344"/>
        <end position="580"/>
    </location>
</feature>
<dbReference type="PANTHER" id="PTHR43394:SF1">
    <property type="entry name" value="ATP-BINDING CASSETTE SUB-FAMILY B MEMBER 10, MITOCHONDRIAL"/>
    <property type="match status" value="1"/>
</dbReference>
<dbReference type="SMART" id="SM00382">
    <property type="entry name" value="AAA"/>
    <property type="match status" value="1"/>
</dbReference>
<dbReference type="PROSITE" id="PS00211">
    <property type="entry name" value="ABC_TRANSPORTER_1"/>
    <property type="match status" value="1"/>
</dbReference>
<evidence type="ECO:0000256" key="4">
    <source>
        <dbReference type="ARBA" id="ARBA00022692"/>
    </source>
</evidence>
<keyword evidence="5" id="KW-0547">Nucleotide-binding</keyword>
<dbReference type="Proteomes" id="UP000325302">
    <property type="component" value="Unassembled WGS sequence"/>
</dbReference>
<dbReference type="OrthoDB" id="9806127at2"/>
<dbReference type="AlphaFoldDB" id="A0A5A9W0W0"/>
<keyword evidence="2" id="KW-0813">Transport</keyword>
<keyword evidence="9" id="KW-0445">Lipid transport</keyword>
<evidence type="ECO:0000256" key="11">
    <source>
        <dbReference type="SAM" id="Phobius"/>
    </source>
</evidence>
<feature type="domain" description="ABC transmembrane type-1" evidence="13">
    <location>
        <begin position="31"/>
        <end position="312"/>
    </location>
</feature>
<keyword evidence="15" id="KW-1185">Reference proteome</keyword>
<evidence type="ECO:0000259" key="13">
    <source>
        <dbReference type="PROSITE" id="PS50929"/>
    </source>
</evidence>
<organism evidence="14 15">
    <name type="scientific">Nitrincola tapanii</name>
    <dbReference type="NCBI Taxonomy" id="1708751"/>
    <lineage>
        <taxon>Bacteria</taxon>
        <taxon>Pseudomonadati</taxon>
        <taxon>Pseudomonadota</taxon>
        <taxon>Gammaproteobacteria</taxon>
        <taxon>Oceanospirillales</taxon>
        <taxon>Oceanospirillaceae</taxon>
        <taxon>Nitrincola</taxon>
    </lineage>
</organism>
<dbReference type="InterPro" id="IPR003439">
    <property type="entry name" value="ABC_transporter-like_ATP-bd"/>
</dbReference>
<comment type="caution">
    <text evidence="14">The sequence shown here is derived from an EMBL/GenBank/DDBJ whole genome shotgun (WGS) entry which is preliminary data.</text>
</comment>
<dbReference type="Gene3D" id="3.40.50.300">
    <property type="entry name" value="P-loop containing nucleotide triphosphate hydrolases"/>
    <property type="match status" value="1"/>
</dbReference>
<dbReference type="InterPro" id="IPR039421">
    <property type="entry name" value="Type_1_exporter"/>
</dbReference>
<feature type="transmembrane region" description="Helical" evidence="11">
    <location>
        <begin position="68"/>
        <end position="91"/>
    </location>
</feature>